<dbReference type="RefSeq" id="WP_353305589.1">
    <property type="nucleotide sequence ID" value="NZ_AP028955.1"/>
</dbReference>
<sequence length="204" mass="24296">MKIQGQKRLIQQSNLNIECYYYNYFKSPGLKQYPDLLWVNEDYNLIKQVNIEQDIVIRLATNLFEVGQKFNLFENLDYFIMMPKKPTSVSSLELVIIELVKIIKKKLNHKILSINNIFQVDNYRKFWENKLKVSERQMEITNKIHLLPKYINFFNKKNIIIIDDIVASGISIAQTILEIINNNNDFKIKALCYGSVYNWEEIYK</sequence>
<accession>A0ABM8JMQ6</accession>
<dbReference type="EMBL" id="AP028955">
    <property type="protein sequence ID" value="BET38610.1"/>
    <property type="molecule type" value="Genomic_DNA"/>
</dbReference>
<name>A0ABM8JMQ6_9MOLU</name>
<dbReference type="Proteomes" id="UP001473424">
    <property type="component" value="Chromosome"/>
</dbReference>
<dbReference type="SUPFAM" id="SSF53271">
    <property type="entry name" value="PRTase-like"/>
    <property type="match status" value="1"/>
</dbReference>
<keyword evidence="2" id="KW-1185">Reference proteome</keyword>
<dbReference type="InterPro" id="IPR029057">
    <property type="entry name" value="PRTase-like"/>
</dbReference>
<organism evidence="1 2">
    <name type="scientific">Spiroplasma ixodetis</name>
    <dbReference type="NCBI Taxonomy" id="2141"/>
    <lineage>
        <taxon>Bacteria</taxon>
        <taxon>Bacillati</taxon>
        <taxon>Mycoplasmatota</taxon>
        <taxon>Mollicutes</taxon>
        <taxon>Entomoplasmatales</taxon>
        <taxon>Spiroplasmataceae</taxon>
        <taxon>Spiroplasma</taxon>
    </lineage>
</organism>
<gene>
    <name evidence="1" type="ORF">SAP269_11990</name>
</gene>
<evidence type="ECO:0008006" key="3">
    <source>
        <dbReference type="Google" id="ProtNLM"/>
    </source>
</evidence>
<proteinExistence type="predicted"/>
<evidence type="ECO:0000313" key="1">
    <source>
        <dbReference type="EMBL" id="BET38610.1"/>
    </source>
</evidence>
<reference evidence="2" key="1">
    <citation type="journal article" date="2024" name="FEMS Microbiol. Lett.">
        <title>Genomic insights into Spiroplasma endosymbionts that induce male-killing and protective phenotypes in the pea aphid.</title>
        <authorList>
            <person name="Arai H."/>
            <person name="Legeai F."/>
            <person name="Kageyama D."/>
            <person name="Sugio A."/>
            <person name="Simon J.C."/>
        </authorList>
    </citation>
    <scope>NUCLEOTIDE SEQUENCE [LARGE SCALE GENOMIC DNA]</scope>
    <source>
        <strain evidence="2">sAp269</strain>
    </source>
</reference>
<evidence type="ECO:0000313" key="2">
    <source>
        <dbReference type="Proteomes" id="UP001473424"/>
    </source>
</evidence>
<protein>
    <recommendedName>
        <fullName evidence="3">Phosphoribosyltransferase domain-containing protein</fullName>
    </recommendedName>
</protein>